<gene>
    <name evidence="3" type="primary">LOC121503220</name>
</gene>
<evidence type="ECO:0000313" key="2">
    <source>
        <dbReference type="Proteomes" id="UP001652661"/>
    </source>
</evidence>
<dbReference type="GeneID" id="121503220"/>
<feature type="region of interest" description="Disordered" evidence="1">
    <location>
        <begin position="34"/>
        <end position="120"/>
    </location>
</feature>
<accession>A0ABM4GN94</accession>
<feature type="compositionally biased region" description="Low complexity" evidence="1">
    <location>
        <begin position="1"/>
        <end position="19"/>
    </location>
</feature>
<dbReference type="Proteomes" id="UP001652661">
    <property type="component" value="Chromosome X"/>
</dbReference>
<reference evidence="3" key="1">
    <citation type="submission" date="2025-08" db="UniProtKB">
        <authorList>
            <consortium name="RefSeq"/>
        </authorList>
    </citation>
    <scope>IDENTIFICATION</scope>
    <source>
        <strain evidence="3">14028-0561.14</strain>
        <tissue evidence="3">Whole fly</tissue>
    </source>
</reference>
<proteinExistence type="predicted"/>
<dbReference type="RefSeq" id="XP_070144175.1">
    <property type="nucleotide sequence ID" value="XM_070288074.1"/>
</dbReference>
<sequence length="331" mass="36224">MVPSLLRISSTPPSSPSRIFIEDGGAISTSTLETTLINGGNDDDDDDDVATTTTSNKPAPILNEDREVDTTLISEGDGTTTTTTTTTTNKPAPSPIFNDDDNDDGTTTTTTNKPAPSPILFENGEEQSMRTLEPILPSTTGNESNTTLVMTRERLLLNSSTFEAETSTSAVTSTSTTTANTMADDSSSFKIMLGIPDNDEDNNIKFSEGYDWEKNKIQNDTTNKKDRGNDMNEKDKALENNLISEEGIFYVDADEEEEAGRLYENELIYMEGGVENYKQILPLNIDQEDENPLPPPFVDVDDTNQNENDVILMEGGLTNYTQIVKSNILDP</sequence>
<feature type="region of interest" description="Disordered" evidence="1">
    <location>
        <begin position="160"/>
        <end position="182"/>
    </location>
</feature>
<organism evidence="2 3">
    <name type="scientific">Drosophila kikkawai</name>
    <name type="common">Fruit fly</name>
    <dbReference type="NCBI Taxonomy" id="30033"/>
    <lineage>
        <taxon>Eukaryota</taxon>
        <taxon>Metazoa</taxon>
        <taxon>Ecdysozoa</taxon>
        <taxon>Arthropoda</taxon>
        <taxon>Hexapoda</taxon>
        <taxon>Insecta</taxon>
        <taxon>Pterygota</taxon>
        <taxon>Neoptera</taxon>
        <taxon>Endopterygota</taxon>
        <taxon>Diptera</taxon>
        <taxon>Brachycera</taxon>
        <taxon>Muscomorpha</taxon>
        <taxon>Ephydroidea</taxon>
        <taxon>Drosophilidae</taxon>
        <taxon>Drosophila</taxon>
        <taxon>Sophophora</taxon>
    </lineage>
</organism>
<feature type="region of interest" description="Disordered" evidence="1">
    <location>
        <begin position="1"/>
        <end position="21"/>
    </location>
</feature>
<evidence type="ECO:0000256" key="1">
    <source>
        <dbReference type="SAM" id="MobiDB-lite"/>
    </source>
</evidence>
<protein>
    <submittedName>
        <fullName evidence="3">TNF receptor-associated factor family protein DDB_G0272098-like</fullName>
    </submittedName>
</protein>
<name>A0ABM4GN94_DROKI</name>
<evidence type="ECO:0000313" key="3">
    <source>
        <dbReference type="RefSeq" id="XP_070144175.1"/>
    </source>
</evidence>
<keyword evidence="2" id="KW-1185">Reference proteome</keyword>
<feature type="compositionally biased region" description="Low complexity" evidence="1">
    <location>
        <begin position="79"/>
        <end position="88"/>
    </location>
</feature>